<keyword evidence="9 12" id="KW-0720">Serine protease</keyword>
<dbReference type="GO" id="GO:0009609">
    <property type="term" value="P:response to symbiotic bacterium"/>
    <property type="evidence" value="ECO:0007669"/>
    <property type="project" value="UniProtKB-ARBA"/>
</dbReference>
<dbReference type="PANTHER" id="PTHR10795">
    <property type="entry name" value="PROPROTEIN CONVERTASE SUBTILISIN/KEXIN"/>
    <property type="match status" value="1"/>
</dbReference>
<evidence type="ECO:0000259" key="15">
    <source>
        <dbReference type="Pfam" id="PF02225"/>
    </source>
</evidence>
<dbReference type="GO" id="GO:0048046">
    <property type="term" value="C:apoplast"/>
    <property type="evidence" value="ECO:0007669"/>
    <property type="project" value="UniProtKB-SubCell"/>
</dbReference>
<evidence type="ECO:0000256" key="9">
    <source>
        <dbReference type="ARBA" id="ARBA00022825"/>
    </source>
</evidence>
<dbReference type="PROSITE" id="PS00136">
    <property type="entry name" value="SUBTILASE_ASP"/>
    <property type="match status" value="1"/>
</dbReference>
<dbReference type="AlphaFoldDB" id="V7CJR0"/>
<comment type="function">
    <text evidence="1">Required for arbuscular mycorrhiza (AM) development during AM symbiosis with AM fungi (e.g. Glomeromycota intraradices).</text>
</comment>
<dbReference type="PRINTS" id="PR00723">
    <property type="entry name" value="SUBTILISIN"/>
</dbReference>
<proteinExistence type="inferred from homology"/>
<dbReference type="FunFam" id="3.40.50.200:FF:000006">
    <property type="entry name" value="Subtilisin-like protease SBT1.5"/>
    <property type="match status" value="1"/>
</dbReference>
<dbReference type="Pfam" id="PF02225">
    <property type="entry name" value="PA"/>
    <property type="match status" value="1"/>
</dbReference>
<feature type="active site" description="Charge relay system" evidence="11 12">
    <location>
        <position position="529"/>
    </location>
</feature>
<dbReference type="InterPro" id="IPR000209">
    <property type="entry name" value="Peptidase_S8/S53_dom"/>
</dbReference>
<evidence type="ECO:0000256" key="4">
    <source>
        <dbReference type="ARBA" id="ARBA00022523"/>
    </source>
</evidence>
<keyword evidence="6 12" id="KW-0645">Protease</keyword>
<feature type="active site" description="Charge relay system" evidence="11 12">
    <location>
        <position position="146"/>
    </location>
</feature>
<dbReference type="CDD" id="cd04852">
    <property type="entry name" value="Peptidases_S8_3"/>
    <property type="match status" value="1"/>
</dbReference>
<accession>V7CJR0</accession>
<sequence>MEKSKYVLELAFLLGLVFMLSTMATSFAKDHGSNLQTYIVHVKRPESRATIESEELHKWYHSFLPQASNKDRMVFSYRNVASGFAVKLTPEEAKALLEKDEIVSARPERILSLHTTHTPSFLGLRQGLGLWNSSNLGQGVIIGVIDTGIYPFHPSFNDEGMPPPPPKWKGHCEFTGQRTCNNKLIGARNLLKSANEEPPFENFFHGTHTAAEAAGRFVENASVFGNAQGTAAGMAPNAHLAMYKVCNDKVGCTESAILAAMDIAIDDGVDVLSLSLGLGSLPFVEDPIAIGAFAAIQNGVFVSCSAANSGPGYSTLSNEAPWILTVGASTIDRKIAASAVLGNGAEYEGESLFQPEDFSPTLLPLVYAGANGILNSSFCVPGFLNNVDVKGKVVVCDIGGGFSSVVKGQVVLDAGGVAMILANSQSLGFSTFAVAHVLPAVEVSYVAGLAIKSYINSTTSPTATISFKGTVIGDALAPAVVSFSSRGPSQASPGILKPDIIGPGVNILAAWAVSVDNKIPPYNIVSGTSMSCPHLSGVAALLKSAHPDWSPAAIKSAIMTTANTVNLGGQPILDQRLLPADIFATGAGHVNPNKANDPGLVYDIQSDDYIPYLCGLGYEDREIGILVQRRVRCSGVKAIPEAQLNYPSFSIVMGSDTQYYTRTLTNVGPAEATYIVDLVVPLAMGMSVNPSQITFTEVNQKVTFSVEFIPQIKENRGNHTFAQGSLSWIRVSDKHTVRIPLSVIFK</sequence>
<dbReference type="OMA" id="VQGAFRW"/>
<dbReference type="PROSITE" id="PS51892">
    <property type="entry name" value="SUBTILASE"/>
    <property type="match status" value="1"/>
</dbReference>
<evidence type="ECO:0000256" key="8">
    <source>
        <dbReference type="ARBA" id="ARBA00022801"/>
    </source>
</evidence>
<dbReference type="InterPro" id="IPR041469">
    <property type="entry name" value="Subtilisin-like_FN3"/>
</dbReference>
<dbReference type="InterPro" id="IPR034197">
    <property type="entry name" value="Peptidases_S8_3"/>
</dbReference>
<comment type="similarity">
    <text evidence="3 12">Belongs to the peptidase S8 family.</text>
</comment>
<evidence type="ECO:0000256" key="13">
    <source>
        <dbReference type="SAM" id="SignalP"/>
    </source>
</evidence>
<dbReference type="InterPro" id="IPR003137">
    <property type="entry name" value="PA_domain"/>
</dbReference>
<dbReference type="InterPro" id="IPR036852">
    <property type="entry name" value="Peptidase_S8/S53_dom_sf"/>
</dbReference>
<evidence type="ECO:0000256" key="11">
    <source>
        <dbReference type="PIRSR" id="PIRSR615500-1"/>
    </source>
</evidence>
<feature type="active site" description="Charge relay system" evidence="11 12">
    <location>
        <position position="205"/>
    </location>
</feature>
<evidence type="ECO:0000256" key="2">
    <source>
        <dbReference type="ARBA" id="ARBA00004271"/>
    </source>
</evidence>
<evidence type="ECO:0000256" key="12">
    <source>
        <dbReference type="PROSITE-ProRule" id="PRU01240"/>
    </source>
</evidence>
<evidence type="ECO:0000313" key="19">
    <source>
        <dbReference type="Proteomes" id="UP000000226"/>
    </source>
</evidence>
<keyword evidence="19" id="KW-1185">Reference proteome</keyword>
<dbReference type="InterPro" id="IPR037045">
    <property type="entry name" value="S8pro/Inhibitor_I9_sf"/>
</dbReference>
<dbReference type="Gene3D" id="2.60.40.2310">
    <property type="match status" value="1"/>
</dbReference>
<keyword evidence="8 12" id="KW-0378">Hydrolase</keyword>
<dbReference type="GO" id="GO:0004252">
    <property type="term" value="F:serine-type endopeptidase activity"/>
    <property type="evidence" value="ECO:0007669"/>
    <property type="project" value="UniProtKB-UniRule"/>
</dbReference>
<evidence type="ECO:0000259" key="17">
    <source>
        <dbReference type="Pfam" id="PF17766"/>
    </source>
</evidence>
<dbReference type="Proteomes" id="UP000000226">
    <property type="component" value="Chromosome 2"/>
</dbReference>
<dbReference type="SUPFAM" id="SSF52743">
    <property type="entry name" value="Subtilisin-like"/>
    <property type="match status" value="1"/>
</dbReference>
<dbReference type="GO" id="GO:0006508">
    <property type="term" value="P:proteolysis"/>
    <property type="evidence" value="ECO:0007669"/>
    <property type="project" value="UniProtKB-KW"/>
</dbReference>
<dbReference type="eggNOG" id="ENOG502QPQR">
    <property type="taxonomic scope" value="Eukaryota"/>
</dbReference>
<feature type="domain" description="PA" evidence="15">
    <location>
        <begin position="363"/>
        <end position="451"/>
    </location>
</feature>
<evidence type="ECO:0000256" key="1">
    <source>
        <dbReference type="ARBA" id="ARBA00002076"/>
    </source>
</evidence>
<evidence type="ECO:0000256" key="5">
    <source>
        <dbReference type="ARBA" id="ARBA00022525"/>
    </source>
</evidence>
<dbReference type="SMR" id="V7CJR0"/>
<keyword evidence="10" id="KW-0325">Glycoprotein</keyword>
<dbReference type="EMBL" id="CM002289">
    <property type="protein sequence ID" value="ESW30422.1"/>
    <property type="molecule type" value="Genomic_DNA"/>
</dbReference>
<evidence type="ECO:0000256" key="10">
    <source>
        <dbReference type="ARBA" id="ARBA00023180"/>
    </source>
</evidence>
<dbReference type="Gene3D" id="3.40.50.200">
    <property type="entry name" value="Peptidase S8/S53 domain"/>
    <property type="match status" value="1"/>
</dbReference>
<evidence type="ECO:0000313" key="18">
    <source>
        <dbReference type="EMBL" id="ESW30422.1"/>
    </source>
</evidence>
<feature type="signal peptide" evidence="13">
    <location>
        <begin position="1"/>
        <end position="28"/>
    </location>
</feature>
<dbReference type="Pfam" id="PF05922">
    <property type="entry name" value="Inhibitor_I9"/>
    <property type="match status" value="1"/>
</dbReference>
<protein>
    <submittedName>
        <fullName evidence="18">Uncharacterized protein</fullName>
    </submittedName>
</protein>
<keyword evidence="7 13" id="KW-0732">Signal</keyword>
<dbReference type="FunFam" id="3.50.30.30:FF:000005">
    <property type="entry name" value="subtilisin-like protease SBT1.5"/>
    <property type="match status" value="1"/>
</dbReference>
<dbReference type="Pfam" id="PF17766">
    <property type="entry name" value="fn3_6"/>
    <property type="match status" value="1"/>
</dbReference>
<dbReference type="InterPro" id="IPR045051">
    <property type="entry name" value="SBT"/>
</dbReference>
<organism evidence="18 19">
    <name type="scientific">Phaseolus vulgaris</name>
    <name type="common">Kidney bean</name>
    <name type="synonym">French bean</name>
    <dbReference type="NCBI Taxonomy" id="3885"/>
    <lineage>
        <taxon>Eukaryota</taxon>
        <taxon>Viridiplantae</taxon>
        <taxon>Streptophyta</taxon>
        <taxon>Embryophyta</taxon>
        <taxon>Tracheophyta</taxon>
        <taxon>Spermatophyta</taxon>
        <taxon>Magnoliopsida</taxon>
        <taxon>eudicotyledons</taxon>
        <taxon>Gunneridae</taxon>
        <taxon>Pentapetalae</taxon>
        <taxon>rosids</taxon>
        <taxon>fabids</taxon>
        <taxon>Fabales</taxon>
        <taxon>Fabaceae</taxon>
        <taxon>Papilionoideae</taxon>
        <taxon>50 kb inversion clade</taxon>
        <taxon>NPAAA clade</taxon>
        <taxon>indigoferoid/millettioid clade</taxon>
        <taxon>Phaseoleae</taxon>
        <taxon>Phaseolus</taxon>
    </lineage>
</organism>
<evidence type="ECO:0000259" key="16">
    <source>
        <dbReference type="Pfam" id="PF05922"/>
    </source>
</evidence>
<name>V7CJR0_PHAVU</name>
<keyword evidence="5" id="KW-0964">Secreted</keyword>
<dbReference type="Pfam" id="PF00082">
    <property type="entry name" value="Peptidase_S8"/>
    <property type="match status" value="1"/>
</dbReference>
<dbReference type="CDD" id="cd02120">
    <property type="entry name" value="PA_subtilisin_like"/>
    <property type="match status" value="1"/>
</dbReference>
<dbReference type="InterPro" id="IPR015500">
    <property type="entry name" value="Peptidase_S8_subtilisin-rel"/>
</dbReference>
<keyword evidence="4" id="KW-0052">Apoplast</keyword>
<dbReference type="GO" id="GO:0009610">
    <property type="term" value="P:response to symbiotic fungus"/>
    <property type="evidence" value="ECO:0007669"/>
    <property type="project" value="UniProtKB-ARBA"/>
</dbReference>
<dbReference type="Gramene" id="ESW30422">
    <property type="protein sequence ID" value="ESW30422"/>
    <property type="gene ID" value="PHAVU_002G152400g"/>
</dbReference>
<feature type="domain" description="Peptidase S8/S53" evidence="14">
    <location>
        <begin position="137"/>
        <end position="565"/>
    </location>
</feature>
<evidence type="ECO:0000256" key="6">
    <source>
        <dbReference type="ARBA" id="ARBA00022670"/>
    </source>
</evidence>
<evidence type="ECO:0000259" key="14">
    <source>
        <dbReference type="Pfam" id="PF00082"/>
    </source>
</evidence>
<reference evidence="19" key="1">
    <citation type="journal article" date="2014" name="Nat. Genet.">
        <title>A reference genome for common bean and genome-wide analysis of dual domestications.</title>
        <authorList>
            <person name="Schmutz J."/>
            <person name="McClean P.E."/>
            <person name="Mamidi S."/>
            <person name="Wu G.A."/>
            <person name="Cannon S.B."/>
            <person name="Grimwood J."/>
            <person name="Jenkins J."/>
            <person name="Shu S."/>
            <person name="Song Q."/>
            <person name="Chavarro C."/>
            <person name="Torres-Torres M."/>
            <person name="Geffroy V."/>
            <person name="Moghaddam S.M."/>
            <person name="Gao D."/>
            <person name="Abernathy B."/>
            <person name="Barry K."/>
            <person name="Blair M."/>
            <person name="Brick M.A."/>
            <person name="Chovatia M."/>
            <person name="Gepts P."/>
            <person name="Goodstein D.M."/>
            <person name="Gonzales M."/>
            <person name="Hellsten U."/>
            <person name="Hyten D.L."/>
            <person name="Jia G."/>
            <person name="Kelly J.D."/>
            <person name="Kudrna D."/>
            <person name="Lee R."/>
            <person name="Richard M.M."/>
            <person name="Miklas P.N."/>
            <person name="Osorno J.M."/>
            <person name="Rodrigues J."/>
            <person name="Thareau V."/>
            <person name="Urrea C.A."/>
            <person name="Wang M."/>
            <person name="Yu Y."/>
            <person name="Zhang M."/>
            <person name="Wing R.A."/>
            <person name="Cregan P.B."/>
            <person name="Rokhsar D.S."/>
            <person name="Jackson S.A."/>
        </authorList>
    </citation>
    <scope>NUCLEOTIDE SEQUENCE [LARGE SCALE GENOMIC DNA]</scope>
    <source>
        <strain evidence="19">cv. G19833</strain>
    </source>
</reference>
<gene>
    <name evidence="18" type="ORF">PHAVU_002G152400g</name>
</gene>
<dbReference type="InterPro" id="IPR023827">
    <property type="entry name" value="Peptidase_S8_Asp-AS"/>
</dbReference>
<feature type="domain" description="Inhibitor I9" evidence="16">
    <location>
        <begin position="37"/>
        <end position="114"/>
    </location>
</feature>
<comment type="subcellular location">
    <subcellularLocation>
        <location evidence="2">Secreted</location>
        <location evidence="2">Extracellular space</location>
        <location evidence="2">Apoplast</location>
    </subcellularLocation>
</comment>
<feature type="domain" description="Subtilisin-like protease fibronectin type-III" evidence="17">
    <location>
        <begin position="643"/>
        <end position="743"/>
    </location>
</feature>
<feature type="chain" id="PRO_5004755862" evidence="13">
    <location>
        <begin position="29"/>
        <end position="746"/>
    </location>
</feature>
<dbReference type="Gene3D" id="3.30.70.80">
    <property type="entry name" value="Peptidase S8 propeptide/proteinase inhibitor I9"/>
    <property type="match status" value="1"/>
</dbReference>
<evidence type="ECO:0000256" key="3">
    <source>
        <dbReference type="ARBA" id="ARBA00011073"/>
    </source>
</evidence>
<evidence type="ECO:0000256" key="7">
    <source>
        <dbReference type="ARBA" id="ARBA00022729"/>
    </source>
</evidence>
<dbReference type="OrthoDB" id="206201at2759"/>
<dbReference type="InterPro" id="IPR010259">
    <property type="entry name" value="S8pro/Inhibitor_I9"/>
</dbReference>
<dbReference type="Gene3D" id="3.50.30.30">
    <property type="match status" value="1"/>
</dbReference>